<evidence type="ECO:0000313" key="1">
    <source>
        <dbReference type="EMBL" id="GBP27777.1"/>
    </source>
</evidence>
<proteinExistence type="predicted"/>
<accession>A0A4C1UP06</accession>
<protein>
    <submittedName>
        <fullName evidence="1">Uncharacterized protein</fullName>
    </submittedName>
</protein>
<dbReference type="EMBL" id="BGZK01000199">
    <property type="protein sequence ID" value="GBP27777.1"/>
    <property type="molecule type" value="Genomic_DNA"/>
</dbReference>
<sequence>MWPTWLQHVIGLAPPLTRHALAEDRLKSTVPYTKHKISTQEVGNALATLIGLRVSMDGGDNLLYEGSYARLSNENAI</sequence>
<evidence type="ECO:0000313" key="2">
    <source>
        <dbReference type="Proteomes" id="UP000299102"/>
    </source>
</evidence>
<comment type="caution">
    <text evidence="1">The sequence shown here is derived from an EMBL/GenBank/DDBJ whole genome shotgun (WGS) entry which is preliminary data.</text>
</comment>
<reference evidence="1 2" key="1">
    <citation type="journal article" date="2019" name="Commun. Biol.">
        <title>The bagworm genome reveals a unique fibroin gene that provides high tensile strength.</title>
        <authorList>
            <person name="Kono N."/>
            <person name="Nakamura H."/>
            <person name="Ohtoshi R."/>
            <person name="Tomita M."/>
            <person name="Numata K."/>
            <person name="Arakawa K."/>
        </authorList>
    </citation>
    <scope>NUCLEOTIDE SEQUENCE [LARGE SCALE GENOMIC DNA]</scope>
</reference>
<organism evidence="1 2">
    <name type="scientific">Eumeta variegata</name>
    <name type="common">Bagworm moth</name>
    <name type="synonym">Eumeta japonica</name>
    <dbReference type="NCBI Taxonomy" id="151549"/>
    <lineage>
        <taxon>Eukaryota</taxon>
        <taxon>Metazoa</taxon>
        <taxon>Ecdysozoa</taxon>
        <taxon>Arthropoda</taxon>
        <taxon>Hexapoda</taxon>
        <taxon>Insecta</taxon>
        <taxon>Pterygota</taxon>
        <taxon>Neoptera</taxon>
        <taxon>Endopterygota</taxon>
        <taxon>Lepidoptera</taxon>
        <taxon>Glossata</taxon>
        <taxon>Ditrysia</taxon>
        <taxon>Tineoidea</taxon>
        <taxon>Psychidae</taxon>
        <taxon>Oiketicinae</taxon>
        <taxon>Eumeta</taxon>
    </lineage>
</organism>
<keyword evidence="2" id="KW-1185">Reference proteome</keyword>
<name>A0A4C1UP06_EUMVA</name>
<gene>
    <name evidence="1" type="ORF">EVAR_94179_1</name>
</gene>
<dbReference type="Proteomes" id="UP000299102">
    <property type="component" value="Unassembled WGS sequence"/>
</dbReference>
<dbReference type="AlphaFoldDB" id="A0A4C1UP06"/>